<dbReference type="EMBL" id="GBRH01159648">
    <property type="protein sequence ID" value="JAE38248.1"/>
    <property type="molecule type" value="Transcribed_RNA"/>
</dbReference>
<evidence type="ECO:0000313" key="1">
    <source>
        <dbReference type="EMBL" id="JAE38248.1"/>
    </source>
</evidence>
<name>A0A0A9HZ95_ARUDO</name>
<dbReference type="AlphaFoldDB" id="A0A0A9HZ95"/>
<protein>
    <submittedName>
        <fullName evidence="1">Uncharacterized protein</fullName>
    </submittedName>
</protein>
<organism evidence="1">
    <name type="scientific">Arundo donax</name>
    <name type="common">Giant reed</name>
    <name type="synonym">Donax arundinaceus</name>
    <dbReference type="NCBI Taxonomy" id="35708"/>
    <lineage>
        <taxon>Eukaryota</taxon>
        <taxon>Viridiplantae</taxon>
        <taxon>Streptophyta</taxon>
        <taxon>Embryophyta</taxon>
        <taxon>Tracheophyta</taxon>
        <taxon>Spermatophyta</taxon>
        <taxon>Magnoliopsida</taxon>
        <taxon>Liliopsida</taxon>
        <taxon>Poales</taxon>
        <taxon>Poaceae</taxon>
        <taxon>PACMAD clade</taxon>
        <taxon>Arundinoideae</taxon>
        <taxon>Arundineae</taxon>
        <taxon>Arundo</taxon>
    </lineage>
</organism>
<reference evidence="1" key="1">
    <citation type="submission" date="2014-09" db="EMBL/GenBank/DDBJ databases">
        <authorList>
            <person name="Magalhaes I.L.F."/>
            <person name="Oliveira U."/>
            <person name="Santos F.R."/>
            <person name="Vidigal T.H.D.A."/>
            <person name="Brescovit A.D."/>
            <person name="Santos A.J."/>
        </authorList>
    </citation>
    <scope>NUCLEOTIDE SEQUENCE</scope>
    <source>
        <tissue evidence="1">Shoot tissue taken approximately 20 cm above the soil surface</tissue>
    </source>
</reference>
<proteinExistence type="predicted"/>
<reference evidence="1" key="2">
    <citation type="journal article" date="2015" name="Data Brief">
        <title>Shoot transcriptome of the giant reed, Arundo donax.</title>
        <authorList>
            <person name="Barrero R.A."/>
            <person name="Guerrero F.D."/>
            <person name="Moolhuijzen P."/>
            <person name="Goolsby J.A."/>
            <person name="Tidwell J."/>
            <person name="Bellgard S.E."/>
            <person name="Bellgard M.I."/>
        </authorList>
    </citation>
    <scope>NUCLEOTIDE SEQUENCE</scope>
    <source>
        <tissue evidence="1">Shoot tissue taken approximately 20 cm above the soil surface</tissue>
    </source>
</reference>
<sequence>MERASHHTSVGGVFTRDTLKFLMLLVDCWYQASF</sequence>
<accession>A0A0A9HZ95</accession>